<dbReference type="CDD" id="cd00082">
    <property type="entry name" value="HisKA"/>
    <property type="match status" value="1"/>
</dbReference>
<accession>A0ABT8M6S8</accession>
<dbReference type="SUPFAM" id="SSF103190">
    <property type="entry name" value="Sensory domain-like"/>
    <property type="match status" value="1"/>
</dbReference>
<evidence type="ECO:0000313" key="16">
    <source>
        <dbReference type="Proteomes" id="UP001168338"/>
    </source>
</evidence>
<keyword evidence="10 12" id="KW-0472">Membrane</keyword>
<comment type="caution">
    <text evidence="15">The sequence shown here is derived from an EMBL/GenBank/DDBJ whole genome shotgun (WGS) entry which is preliminary data.</text>
</comment>
<keyword evidence="4" id="KW-1003">Cell membrane</keyword>
<dbReference type="CDD" id="cd16922">
    <property type="entry name" value="HATPase_EvgS-ArcB-TorS-like"/>
    <property type="match status" value="1"/>
</dbReference>
<evidence type="ECO:0000256" key="7">
    <source>
        <dbReference type="ARBA" id="ARBA00022692"/>
    </source>
</evidence>
<evidence type="ECO:0000256" key="11">
    <source>
        <dbReference type="SAM" id="Coils"/>
    </source>
</evidence>
<evidence type="ECO:0000256" key="9">
    <source>
        <dbReference type="ARBA" id="ARBA00022989"/>
    </source>
</evidence>
<dbReference type="InterPro" id="IPR003594">
    <property type="entry name" value="HATPase_dom"/>
</dbReference>
<dbReference type="Proteomes" id="UP001168338">
    <property type="component" value="Unassembled WGS sequence"/>
</dbReference>
<keyword evidence="9 12" id="KW-1133">Transmembrane helix</keyword>
<dbReference type="PRINTS" id="PR00344">
    <property type="entry name" value="BCTRLSENSOR"/>
</dbReference>
<dbReference type="InterPro" id="IPR003660">
    <property type="entry name" value="HAMP_dom"/>
</dbReference>
<dbReference type="Pfam" id="PF00512">
    <property type="entry name" value="HisKA"/>
    <property type="match status" value="1"/>
</dbReference>
<dbReference type="PROSITE" id="PS50885">
    <property type="entry name" value="HAMP"/>
    <property type="match status" value="1"/>
</dbReference>
<keyword evidence="8" id="KW-0418">Kinase</keyword>
<evidence type="ECO:0000256" key="1">
    <source>
        <dbReference type="ARBA" id="ARBA00000085"/>
    </source>
</evidence>
<protein>
    <recommendedName>
        <fullName evidence="3">histidine kinase</fullName>
        <ecNumber evidence="3">2.7.13.3</ecNumber>
    </recommendedName>
</protein>
<dbReference type="Gene3D" id="6.10.340.10">
    <property type="match status" value="1"/>
</dbReference>
<evidence type="ECO:0000256" key="8">
    <source>
        <dbReference type="ARBA" id="ARBA00022777"/>
    </source>
</evidence>
<dbReference type="InterPro" id="IPR003661">
    <property type="entry name" value="HisK_dim/P_dom"/>
</dbReference>
<feature type="transmembrane region" description="Helical" evidence="12">
    <location>
        <begin position="293"/>
        <end position="315"/>
    </location>
</feature>
<dbReference type="InterPro" id="IPR036890">
    <property type="entry name" value="HATPase_C_sf"/>
</dbReference>
<evidence type="ECO:0000256" key="5">
    <source>
        <dbReference type="ARBA" id="ARBA00022553"/>
    </source>
</evidence>
<feature type="domain" description="HAMP" evidence="14">
    <location>
        <begin position="317"/>
        <end position="370"/>
    </location>
</feature>
<keyword evidence="5" id="KW-0597">Phosphoprotein</keyword>
<evidence type="ECO:0000313" key="15">
    <source>
        <dbReference type="EMBL" id="MDN7023637.1"/>
    </source>
</evidence>
<dbReference type="EC" id="2.7.13.3" evidence="3"/>
<dbReference type="Pfam" id="PF02518">
    <property type="entry name" value="HATPase_c"/>
    <property type="match status" value="1"/>
</dbReference>
<dbReference type="InterPro" id="IPR005467">
    <property type="entry name" value="His_kinase_dom"/>
</dbReference>
<sequence length="638" mass="69815">MNLRSRVLLLYLCIALLVLVLIGGVLPSTLHEQNLDTVSADAISQLRHIDFALASFIDEARHDVLELSLNTEVRTPDDAGFTNFLNASEEDFRYAVGEQEQEIIDILRGYQTSHPYVSSVYMGRENGAFVRSYPRARPTAYDPRERPWYILAKEHPGQVSVTSPYPAVTTDDVNIGIVTPLQDRNGTVYGVVGADITLVNLTRYIAAVGSVGDGEMILTDPGGTILAARDSSRLFGSISDILGDQTQAFLTSNEGVLVVNGTYLMYCTSPDLGWKIGAFVPFSTIQQEINDSIARILLFVLLALVLLSGITIVALDRTVIAPLSRLTDVSRKITETGDLDQTFETEGSGEVGVLSRSFEAMVAKIRAEEQAKERALAELKDHRDHLEEIVAERTRELAEAKEAAESADRLKSVFLATMSHELRTPLNSIIGFSGILLQELAGPLNEEQKKQLGMVSGSAEHLLALINDVLDISKIEAGQLQLADEPFDLAASIEKVVRTVRPLAETKGLTLETGIAPEVGMMRGDSRRVEQVLLNLLSNAVKFTERGGVRVVCTLEGDRARIRVIDTGIGIRQEDLPKLFRPFTQLETGLTRQYEGTGLGLSIAKKLVEMMGGTLRVESEYGRGSTFSVALPVREESV</sequence>
<evidence type="ECO:0000256" key="4">
    <source>
        <dbReference type="ARBA" id="ARBA00022475"/>
    </source>
</evidence>
<dbReference type="PANTHER" id="PTHR43047:SF78">
    <property type="entry name" value="SENSORY_REGULATORY PROTEIN RPFC"/>
    <property type="match status" value="1"/>
</dbReference>
<evidence type="ECO:0000256" key="12">
    <source>
        <dbReference type="SAM" id="Phobius"/>
    </source>
</evidence>
<reference evidence="15" key="1">
    <citation type="submission" date="2019-05" db="EMBL/GenBank/DDBJ databases">
        <title>Methanoculleus sp. FWC-SCC1, a methanogenic archaeon isolated from deep marine cold seep.</title>
        <authorList>
            <person name="Chen Y.-W."/>
            <person name="Chen S.-C."/>
            <person name="Teng N.-H."/>
            <person name="Lai M.-C."/>
        </authorList>
    </citation>
    <scope>NUCLEOTIDE SEQUENCE</scope>
    <source>
        <strain evidence="15">FWC-SCC1</strain>
    </source>
</reference>
<dbReference type="Gene3D" id="1.10.287.130">
    <property type="match status" value="1"/>
</dbReference>
<feature type="domain" description="Histidine kinase" evidence="13">
    <location>
        <begin position="417"/>
        <end position="635"/>
    </location>
</feature>
<dbReference type="InterPro" id="IPR004358">
    <property type="entry name" value="Sig_transdc_His_kin-like_C"/>
</dbReference>
<dbReference type="SUPFAM" id="SSF55874">
    <property type="entry name" value="ATPase domain of HSP90 chaperone/DNA topoisomerase II/histidine kinase"/>
    <property type="match status" value="1"/>
</dbReference>
<dbReference type="InterPro" id="IPR036097">
    <property type="entry name" value="HisK_dim/P_sf"/>
</dbReference>
<evidence type="ECO:0000256" key="10">
    <source>
        <dbReference type="ARBA" id="ARBA00023136"/>
    </source>
</evidence>
<evidence type="ECO:0000259" key="13">
    <source>
        <dbReference type="PROSITE" id="PS50109"/>
    </source>
</evidence>
<evidence type="ECO:0000256" key="2">
    <source>
        <dbReference type="ARBA" id="ARBA00004651"/>
    </source>
</evidence>
<dbReference type="InterPro" id="IPR033479">
    <property type="entry name" value="dCache_1"/>
</dbReference>
<dbReference type="Pfam" id="PF02743">
    <property type="entry name" value="dCache_1"/>
    <property type="match status" value="1"/>
</dbReference>
<dbReference type="Gene3D" id="3.30.450.20">
    <property type="entry name" value="PAS domain"/>
    <property type="match status" value="2"/>
</dbReference>
<dbReference type="PANTHER" id="PTHR43047">
    <property type="entry name" value="TWO-COMPONENT HISTIDINE PROTEIN KINASE"/>
    <property type="match status" value="1"/>
</dbReference>
<dbReference type="SUPFAM" id="SSF47384">
    <property type="entry name" value="Homodimeric domain of signal transducing histidine kinase"/>
    <property type="match status" value="1"/>
</dbReference>
<keyword evidence="16" id="KW-1185">Reference proteome</keyword>
<evidence type="ECO:0000256" key="3">
    <source>
        <dbReference type="ARBA" id="ARBA00012438"/>
    </source>
</evidence>
<dbReference type="SMART" id="SM00387">
    <property type="entry name" value="HATPase_c"/>
    <property type="match status" value="1"/>
</dbReference>
<evidence type="ECO:0000259" key="14">
    <source>
        <dbReference type="PROSITE" id="PS50885"/>
    </source>
</evidence>
<dbReference type="PROSITE" id="PS50109">
    <property type="entry name" value="HIS_KIN"/>
    <property type="match status" value="1"/>
</dbReference>
<organism evidence="15 16">
    <name type="scientific">Methanoculleus frigidifontis</name>
    <dbReference type="NCBI Taxonomy" id="2584085"/>
    <lineage>
        <taxon>Archaea</taxon>
        <taxon>Methanobacteriati</taxon>
        <taxon>Methanobacteriota</taxon>
        <taxon>Stenosarchaea group</taxon>
        <taxon>Methanomicrobia</taxon>
        <taxon>Methanomicrobiales</taxon>
        <taxon>Methanomicrobiaceae</taxon>
        <taxon>Methanoculleus</taxon>
    </lineage>
</organism>
<comment type="catalytic activity">
    <reaction evidence="1">
        <text>ATP + protein L-histidine = ADP + protein N-phospho-L-histidine.</text>
        <dbReference type="EC" id="2.7.13.3"/>
    </reaction>
</comment>
<proteinExistence type="predicted"/>
<dbReference type="Gene3D" id="3.30.565.10">
    <property type="entry name" value="Histidine kinase-like ATPase, C-terminal domain"/>
    <property type="match status" value="1"/>
</dbReference>
<dbReference type="SMART" id="SM00388">
    <property type="entry name" value="HisKA"/>
    <property type="match status" value="1"/>
</dbReference>
<dbReference type="RefSeq" id="WP_301662682.1">
    <property type="nucleotide sequence ID" value="NZ_VCYH01000001.1"/>
</dbReference>
<name>A0ABT8M6S8_9EURY</name>
<dbReference type="SMART" id="SM00304">
    <property type="entry name" value="HAMP"/>
    <property type="match status" value="1"/>
</dbReference>
<keyword evidence="7 12" id="KW-0812">Transmembrane</keyword>
<dbReference type="SUPFAM" id="SSF158472">
    <property type="entry name" value="HAMP domain-like"/>
    <property type="match status" value="1"/>
</dbReference>
<gene>
    <name evidence="15" type="ORF">FGU65_01765</name>
</gene>
<comment type="subcellular location">
    <subcellularLocation>
        <location evidence="2">Cell membrane</location>
        <topology evidence="2">Multi-pass membrane protein</topology>
    </subcellularLocation>
</comment>
<dbReference type="CDD" id="cd12913">
    <property type="entry name" value="PDC1_MCP_like"/>
    <property type="match status" value="1"/>
</dbReference>
<keyword evidence="6" id="KW-0808">Transferase</keyword>
<dbReference type="EMBL" id="VCYH01000001">
    <property type="protein sequence ID" value="MDN7023637.1"/>
    <property type="molecule type" value="Genomic_DNA"/>
</dbReference>
<evidence type="ECO:0000256" key="6">
    <source>
        <dbReference type="ARBA" id="ARBA00022679"/>
    </source>
</evidence>
<feature type="coiled-coil region" evidence="11">
    <location>
        <begin position="362"/>
        <end position="410"/>
    </location>
</feature>
<dbReference type="Pfam" id="PF00672">
    <property type="entry name" value="HAMP"/>
    <property type="match status" value="1"/>
</dbReference>
<keyword evidence="11" id="KW-0175">Coiled coil</keyword>
<dbReference type="InterPro" id="IPR029151">
    <property type="entry name" value="Sensor-like_sf"/>
</dbReference>
<dbReference type="CDD" id="cd06225">
    <property type="entry name" value="HAMP"/>
    <property type="match status" value="1"/>
</dbReference>